<keyword evidence="2" id="KW-1185">Reference proteome</keyword>
<proteinExistence type="predicted"/>
<evidence type="ECO:0000313" key="2">
    <source>
        <dbReference type="Proteomes" id="UP000323454"/>
    </source>
</evidence>
<gene>
    <name evidence="1" type="ORF">F0L68_41050</name>
</gene>
<reference evidence="1 2" key="2">
    <citation type="submission" date="2019-09" db="EMBL/GenBank/DDBJ databases">
        <authorList>
            <person name="Jin C."/>
        </authorList>
    </citation>
    <scope>NUCLEOTIDE SEQUENCE [LARGE SCALE GENOMIC DNA]</scope>
    <source>
        <strain evidence="1 2">AN110305</strain>
    </source>
</reference>
<name>A0A5B2W453_9PSEU</name>
<reference evidence="1 2" key="1">
    <citation type="submission" date="2019-09" db="EMBL/GenBank/DDBJ databases">
        <title>Goodfellowia gen. nov., a new genus of the Pseudonocardineae related to Actinoalloteichus, containing Goodfellowia coeruleoviolacea gen. nov., comb. nov. gen. nov., comb. nov.</title>
        <authorList>
            <person name="Labeda D."/>
        </authorList>
    </citation>
    <scope>NUCLEOTIDE SEQUENCE [LARGE SCALE GENOMIC DNA]</scope>
    <source>
        <strain evidence="1 2">AN110305</strain>
    </source>
</reference>
<sequence length="46" mass="4903">GLTVHYSLTDPKVADLLAVARAVLTTVLTGQAELLNDLRAPTREKA</sequence>
<evidence type="ECO:0000313" key="1">
    <source>
        <dbReference type="EMBL" id="KAA2245914.1"/>
    </source>
</evidence>
<feature type="non-terminal residue" evidence="1">
    <location>
        <position position="1"/>
    </location>
</feature>
<accession>A0A5B2W453</accession>
<dbReference type="EMBL" id="VUOB01000167">
    <property type="protein sequence ID" value="KAA2245914.1"/>
    <property type="molecule type" value="Genomic_DNA"/>
</dbReference>
<protein>
    <submittedName>
        <fullName evidence="1">Transcriptional regulator</fullName>
    </submittedName>
</protein>
<dbReference type="Proteomes" id="UP000323454">
    <property type="component" value="Unassembled WGS sequence"/>
</dbReference>
<dbReference type="AlphaFoldDB" id="A0A5B2W453"/>
<organism evidence="1 2">
    <name type="scientific">Solihabitans fulvus</name>
    <dbReference type="NCBI Taxonomy" id="1892852"/>
    <lineage>
        <taxon>Bacteria</taxon>
        <taxon>Bacillati</taxon>
        <taxon>Actinomycetota</taxon>
        <taxon>Actinomycetes</taxon>
        <taxon>Pseudonocardiales</taxon>
        <taxon>Pseudonocardiaceae</taxon>
        <taxon>Solihabitans</taxon>
    </lineage>
</organism>
<comment type="caution">
    <text evidence="1">The sequence shown here is derived from an EMBL/GenBank/DDBJ whole genome shotgun (WGS) entry which is preliminary data.</text>
</comment>